<protein>
    <submittedName>
        <fullName evidence="1">Uncharacterized protein</fullName>
    </submittedName>
</protein>
<sequence>MLSRLIICVIFLSKFSQLSGYVQLSSLKAKLFHKILTNNKIKTDFKKITSNDAYQLSCFWYDELLQTTKEESRQCQGINLLYQPTNHIFKNSVNLTDIKYHIISDVENNHCYYIWRPKIQICLPSMYEIIITDDESNSNIQKTLLYPSFRETMYLLSVETNDRSKNAIITNIVQSPYWNEPQYDSYNILQFSLKSFFVNYLKYPSLEYK</sequence>
<accession>A0A6C0L0R1</accession>
<name>A0A6C0L0R1_9ZZZZ</name>
<organism evidence="1">
    <name type="scientific">viral metagenome</name>
    <dbReference type="NCBI Taxonomy" id="1070528"/>
    <lineage>
        <taxon>unclassified sequences</taxon>
        <taxon>metagenomes</taxon>
        <taxon>organismal metagenomes</taxon>
    </lineage>
</organism>
<proteinExistence type="predicted"/>
<evidence type="ECO:0000313" key="1">
    <source>
        <dbReference type="EMBL" id="QHU22510.1"/>
    </source>
</evidence>
<dbReference type="AlphaFoldDB" id="A0A6C0L0R1"/>
<dbReference type="EMBL" id="MN741009">
    <property type="protein sequence ID" value="QHU22510.1"/>
    <property type="molecule type" value="Genomic_DNA"/>
</dbReference>
<reference evidence="1" key="1">
    <citation type="journal article" date="2020" name="Nature">
        <title>Giant virus diversity and host interactions through global metagenomics.</title>
        <authorList>
            <person name="Schulz F."/>
            <person name="Roux S."/>
            <person name="Paez-Espino D."/>
            <person name="Jungbluth S."/>
            <person name="Walsh D.A."/>
            <person name="Denef V.J."/>
            <person name="McMahon K.D."/>
            <person name="Konstantinidis K.T."/>
            <person name="Eloe-Fadrosh E.A."/>
            <person name="Kyrpides N.C."/>
            <person name="Woyke T."/>
        </authorList>
    </citation>
    <scope>NUCLEOTIDE SEQUENCE</scope>
    <source>
        <strain evidence="1">GVMAG-S-ERX555907-102</strain>
    </source>
</reference>